<dbReference type="PANTHER" id="PTHR35586:SF1">
    <property type="entry name" value="SLL1691 PROTEIN"/>
    <property type="match status" value="1"/>
</dbReference>
<comment type="caution">
    <text evidence="2">The sequence shown here is derived from an EMBL/GenBank/DDBJ whole genome shotgun (WGS) entry which is preliminary data.</text>
</comment>
<name>A0A6L6PL20_9BURK</name>
<dbReference type="RefSeq" id="WP_155465623.1">
    <property type="nucleotide sequence ID" value="NZ_WNKY01000024.1"/>
</dbReference>
<keyword evidence="3" id="KW-1185">Reference proteome</keyword>
<accession>A0A6L6PL20</accession>
<dbReference type="InterPro" id="IPR025587">
    <property type="entry name" value="DUF4351"/>
</dbReference>
<feature type="domain" description="DUF4351" evidence="1">
    <location>
        <begin position="127"/>
        <end position="179"/>
    </location>
</feature>
<evidence type="ECO:0000313" key="2">
    <source>
        <dbReference type="EMBL" id="MTV39826.1"/>
    </source>
</evidence>
<sequence>MVETAALPRQRIGGDALLASHNPIAWVAEAHLRTQQARHNSDELYISKRHLTRQLFLHRWSRKRIIVLFKVINWMMVLPRSYQRRYWLAVLQLDKEQEMELRNPLEQMFFEDGMEVGMKQGLEQGLERGRKEGAVAVLERLLERRFGPLSKSARKKLAKASLAELDAWSEALLEAQSLKQVLG</sequence>
<gene>
    <name evidence="2" type="ORF">GM676_19860</name>
</gene>
<dbReference type="OrthoDB" id="932587at2"/>
<dbReference type="EMBL" id="WNKY01000024">
    <property type="protein sequence ID" value="MTV39826.1"/>
    <property type="molecule type" value="Genomic_DNA"/>
</dbReference>
<dbReference type="Proteomes" id="UP000475582">
    <property type="component" value="Unassembled WGS sequence"/>
</dbReference>
<evidence type="ECO:0000313" key="3">
    <source>
        <dbReference type="Proteomes" id="UP000475582"/>
    </source>
</evidence>
<dbReference type="PANTHER" id="PTHR35586">
    <property type="entry name" value="SLL1691 PROTEIN"/>
    <property type="match status" value="1"/>
</dbReference>
<dbReference type="Pfam" id="PF14261">
    <property type="entry name" value="DUF4351"/>
    <property type="match status" value="1"/>
</dbReference>
<organism evidence="2 3">
    <name type="scientific">Duganella radicis</name>
    <dbReference type="NCBI Taxonomy" id="551988"/>
    <lineage>
        <taxon>Bacteria</taxon>
        <taxon>Pseudomonadati</taxon>
        <taxon>Pseudomonadota</taxon>
        <taxon>Betaproteobacteria</taxon>
        <taxon>Burkholderiales</taxon>
        <taxon>Oxalobacteraceae</taxon>
        <taxon>Telluria group</taxon>
        <taxon>Duganella</taxon>
    </lineage>
</organism>
<evidence type="ECO:0000259" key="1">
    <source>
        <dbReference type="Pfam" id="PF14261"/>
    </source>
</evidence>
<proteinExistence type="predicted"/>
<dbReference type="AlphaFoldDB" id="A0A6L6PL20"/>
<protein>
    <submittedName>
        <fullName evidence="2">DUF4351 domain-containing protein</fullName>
    </submittedName>
</protein>
<reference evidence="2 3" key="1">
    <citation type="submission" date="2019-11" db="EMBL/GenBank/DDBJ databases">
        <title>Type strains purchased from KCTC, JCM and DSMZ.</title>
        <authorList>
            <person name="Lu H."/>
        </authorList>
    </citation>
    <scope>NUCLEOTIDE SEQUENCE [LARGE SCALE GENOMIC DNA]</scope>
    <source>
        <strain evidence="2 3">KCTC 22382</strain>
    </source>
</reference>